<dbReference type="InterPro" id="IPR052353">
    <property type="entry name" value="Benzoxazolinone_Detox_Enz"/>
</dbReference>
<accession>A0AB38XVA8</accession>
<dbReference type="AlphaFoldDB" id="A0AB38XVA8"/>
<evidence type="ECO:0000313" key="3">
    <source>
        <dbReference type="EMBL" id="WET44124.1"/>
    </source>
</evidence>
<dbReference type="GO" id="GO:0003824">
    <property type="term" value="F:catalytic activity"/>
    <property type="evidence" value="ECO:0007669"/>
    <property type="project" value="InterPro"/>
</dbReference>
<name>A0AB38XVA8_CORAY</name>
<feature type="compositionally biased region" description="Low complexity" evidence="1">
    <location>
        <begin position="9"/>
        <end position="25"/>
    </location>
</feature>
<dbReference type="GO" id="GO:0030170">
    <property type="term" value="F:pyridoxal phosphate binding"/>
    <property type="evidence" value="ECO:0007669"/>
    <property type="project" value="InterPro"/>
</dbReference>
<dbReference type="Pfam" id="PF03475">
    <property type="entry name" value="YiiM_3-alpha"/>
    <property type="match status" value="1"/>
</dbReference>
<dbReference type="PANTHER" id="PTHR30212:SF2">
    <property type="entry name" value="PROTEIN YIIM"/>
    <property type="match status" value="1"/>
</dbReference>
<dbReference type="SUPFAM" id="SSF50800">
    <property type="entry name" value="PK beta-barrel domain-like"/>
    <property type="match status" value="1"/>
</dbReference>
<evidence type="ECO:0000256" key="1">
    <source>
        <dbReference type="SAM" id="MobiDB-lite"/>
    </source>
</evidence>
<dbReference type="GeneID" id="92768069"/>
<protein>
    <submittedName>
        <fullName evidence="3">MOSC domain-containing protein</fullName>
    </submittedName>
</protein>
<gene>
    <name evidence="3" type="ORF">P2W56_01295</name>
</gene>
<dbReference type="PANTHER" id="PTHR30212">
    <property type="entry name" value="PROTEIN YIIM"/>
    <property type="match status" value="1"/>
</dbReference>
<feature type="domain" description="MOSC" evidence="2">
    <location>
        <begin position="58"/>
        <end position="191"/>
    </location>
</feature>
<proteinExistence type="predicted"/>
<dbReference type="InterPro" id="IPR011037">
    <property type="entry name" value="Pyrv_Knase-like_insert_dom_sf"/>
</dbReference>
<evidence type="ECO:0000313" key="4">
    <source>
        <dbReference type="Proteomes" id="UP001220238"/>
    </source>
</evidence>
<organism evidence="3 4">
    <name type="scientific">Corynebacterium amycolatum</name>
    <dbReference type="NCBI Taxonomy" id="43765"/>
    <lineage>
        <taxon>Bacteria</taxon>
        <taxon>Bacillati</taxon>
        <taxon>Actinomycetota</taxon>
        <taxon>Actinomycetes</taxon>
        <taxon>Mycobacteriales</taxon>
        <taxon>Corynebacteriaceae</taxon>
        <taxon>Corynebacterium</taxon>
    </lineage>
</organism>
<dbReference type="EMBL" id="CP120206">
    <property type="protein sequence ID" value="WET44124.1"/>
    <property type="molecule type" value="Genomic_DNA"/>
</dbReference>
<reference evidence="3" key="1">
    <citation type="submission" date="2023-03" db="EMBL/GenBank/DDBJ databases">
        <title>Corynebacterium amycolatum SB-1.</title>
        <authorList>
            <person name="Jo H."/>
        </authorList>
    </citation>
    <scope>NUCLEOTIDE SEQUENCE</scope>
    <source>
        <strain evidence="3">SB-1</strain>
    </source>
</reference>
<dbReference type="Gene3D" id="2.40.33.20">
    <property type="entry name" value="PK beta-barrel domain-like"/>
    <property type="match status" value="1"/>
</dbReference>
<sequence>MSPQTQPGHQRPSQEQPSRPQPSHQLPELIGRVRRVRTGPVVTQKWSGREISTGAAKSPRTGRVIVAENGLDGDAQGNLKVHGGPNKAMCCYPFEFMAQWAADGFDLPEGAFFENLTLEGLPDQVVCLGDIFELNDLTVQVTQPRRPCATVSARWSDRRLPRLMQSKSRSGYYLRVLHPGTIAEGDTMRLAKRLPSAVSVAETNRVMNIDRQDIEGIHRLLAAPELPERWRATLYRRLNGEFEDDTARLSKP</sequence>
<dbReference type="GO" id="GO:0030151">
    <property type="term" value="F:molybdenum ion binding"/>
    <property type="evidence" value="ECO:0007669"/>
    <property type="project" value="InterPro"/>
</dbReference>
<dbReference type="Pfam" id="PF03473">
    <property type="entry name" value="MOSC"/>
    <property type="match status" value="1"/>
</dbReference>
<dbReference type="PROSITE" id="PS51340">
    <property type="entry name" value="MOSC"/>
    <property type="match status" value="1"/>
</dbReference>
<dbReference type="Proteomes" id="UP001220238">
    <property type="component" value="Chromosome"/>
</dbReference>
<dbReference type="InterPro" id="IPR005302">
    <property type="entry name" value="MoCF_Sase_C"/>
</dbReference>
<dbReference type="InterPro" id="IPR005163">
    <property type="entry name" value="Tri_helical_YiiM-like"/>
</dbReference>
<dbReference type="RefSeq" id="WP_235191276.1">
    <property type="nucleotide sequence ID" value="NZ_CP046975.1"/>
</dbReference>
<feature type="region of interest" description="Disordered" evidence="1">
    <location>
        <begin position="1"/>
        <end position="32"/>
    </location>
</feature>
<evidence type="ECO:0000259" key="2">
    <source>
        <dbReference type="PROSITE" id="PS51340"/>
    </source>
</evidence>